<evidence type="ECO:0000313" key="3">
    <source>
        <dbReference type="Proteomes" id="UP001528673"/>
    </source>
</evidence>
<keyword evidence="3" id="KW-1185">Reference proteome</keyword>
<dbReference type="EMBL" id="JAQSIP010000001">
    <property type="protein sequence ID" value="MDD0837010.1"/>
    <property type="molecule type" value="Genomic_DNA"/>
</dbReference>
<organism evidence="2 3">
    <name type="scientific">Curvibacter cyanobacteriorum</name>
    <dbReference type="NCBI Taxonomy" id="3026422"/>
    <lineage>
        <taxon>Bacteria</taxon>
        <taxon>Pseudomonadati</taxon>
        <taxon>Pseudomonadota</taxon>
        <taxon>Betaproteobacteria</taxon>
        <taxon>Burkholderiales</taxon>
        <taxon>Comamonadaceae</taxon>
        <taxon>Curvibacter</taxon>
    </lineage>
</organism>
<comment type="caution">
    <text evidence="2">The sequence shown here is derived from an EMBL/GenBank/DDBJ whole genome shotgun (WGS) entry which is preliminary data.</text>
</comment>
<dbReference type="Proteomes" id="UP001528673">
    <property type="component" value="Unassembled WGS sequence"/>
</dbReference>
<dbReference type="InterPro" id="IPR001387">
    <property type="entry name" value="Cro/C1-type_HTH"/>
</dbReference>
<gene>
    <name evidence="2" type="ORF">PSQ40_00350</name>
</gene>
<dbReference type="CDD" id="cd00093">
    <property type="entry name" value="HTH_XRE"/>
    <property type="match status" value="1"/>
</dbReference>
<dbReference type="PROSITE" id="PS50943">
    <property type="entry name" value="HTH_CROC1"/>
    <property type="match status" value="1"/>
</dbReference>
<dbReference type="SUPFAM" id="SSF47413">
    <property type="entry name" value="lambda repressor-like DNA-binding domains"/>
    <property type="match status" value="1"/>
</dbReference>
<reference evidence="2 3" key="1">
    <citation type="submission" date="2023-02" db="EMBL/GenBank/DDBJ databases">
        <title>Bacterial whole genomic sequence of Curvibacter sp. HBC61.</title>
        <authorList>
            <person name="Le V."/>
            <person name="Ko S.-R."/>
            <person name="Ahn C.-Y."/>
            <person name="Oh H.-M."/>
        </authorList>
    </citation>
    <scope>NUCLEOTIDE SEQUENCE [LARGE SCALE GENOMIC DNA]</scope>
    <source>
        <strain evidence="2 3">HBC61</strain>
    </source>
</reference>
<proteinExistence type="predicted"/>
<evidence type="ECO:0000259" key="1">
    <source>
        <dbReference type="PROSITE" id="PS50943"/>
    </source>
</evidence>
<evidence type="ECO:0000313" key="2">
    <source>
        <dbReference type="EMBL" id="MDD0837010.1"/>
    </source>
</evidence>
<dbReference type="Gene3D" id="1.10.260.40">
    <property type="entry name" value="lambda repressor-like DNA-binding domains"/>
    <property type="match status" value="1"/>
</dbReference>
<name>A0ABT5MSK3_9BURK</name>
<protein>
    <submittedName>
        <fullName evidence="2">XRE family transcriptional regulator</fullName>
    </submittedName>
</protein>
<sequence>MVGAGIRLRQERERLGFSQSDFAALVPVTRKTMFNWESGAGQVASDALAVWAGSGLDVLYVVTGQRALSAAGLSARHLRLLSLFDSTDEPGRAAIEAAAQQAQARA</sequence>
<dbReference type="InterPro" id="IPR010982">
    <property type="entry name" value="Lambda_DNA-bd_dom_sf"/>
</dbReference>
<feature type="domain" description="HTH cro/C1-type" evidence="1">
    <location>
        <begin position="8"/>
        <end position="39"/>
    </location>
</feature>
<accession>A0ABT5MSK3</accession>
<dbReference type="RefSeq" id="WP_273947830.1">
    <property type="nucleotide sequence ID" value="NZ_JAQSIP010000001.1"/>
</dbReference>